<dbReference type="AlphaFoldDB" id="A0A815KST0"/>
<keyword evidence="2 7" id="KW-0547">Nucleotide-binding</keyword>
<dbReference type="CDD" id="cd00180">
    <property type="entry name" value="PKc"/>
    <property type="match status" value="1"/>
</dbReference>
<reference evidence="11" key="1">
    <citation type="submission" date="2021-02" db="EMBL/GenBank/DDBJ databases">
        <authorList>
            <person name="Nowell W R."/>
        </authorList>
    </citation>
    <scope>NUCLEOTIDE SEQUENCE</scope>
</reference>
<dbReference type="GO" id="GO:0004674">
    <property type="term" value="F:protein serine/threonine kinase activity"/>
    <property type="evidence" value="ECO:0007669"/>
    <property type="project" value="UniProtKB-KW"/>
</dbReference>
<dbReference type="GO" id="GO:0005524">
    <property type="term" value="F:ATP binding"/>
    <property type="evidence" value="ECO:0007669"/>
    <property type="project" value="UniProtKB-UniRule"/>
</dbReference>
<keyword evidence="4 7" id="KW-0067">ATP-binding</keyword>
<organism evidence="11 12">
    <name type="scientific">Adineta ricciae</name>
    <name type="common">Rotifer</name>
    <dbReference type="NCBI Taxonomy" id="249248"/>
    <lineage>
        <taxon>Eukaryota</taxon>
        <taxon>Metazoa</taxon>
        <taxon>Spiralia</taxon>
        <taxon>Gnathifera</taxon>
        <taxon>Rotifera</taxon>
        <taxon>Eurotatoria</taxon>
        <taxon>Bdelloidea</taxon>
        <taxon>Adinetida</taxon>
        <taxon>Adinetidae</taxon>
        <taxon>Adineta</taxon>
    </lineage>
</organism>
<keyword evidence="8" id="KW-0723">Serine/threonine-protein kinase</keyword>
<dbReference type="InterPro" id="IPR017441">
    <property type="entry name" value="Protein_kinase_ATP_BS"/>
</dbReference>
<evidence type="ECO:0000259" key="10">
    <source>
        <dbReference type="PROSITE" id="PS50011"/>
    </source>
</evidence>
<dbReference type="Gene3D" id="1.10.510.10">
    <property type="entry name" value="Transferase(Phosphotransferase) domain 1"/>
    <property type="match status" value="1"/>
</dbReference>
<feature type="binding site" evidence="7">
    <location>
        <position position="230"/>
    </location>
    <ligand>
        <name>ATP</name>
        <dbReference type="ChEBI" id="CHEBI:30616"/>
    </ligand>
</feature>
<keyword evidence="12" id="KW-1185">Reference proteome</keyword>
<evidence type="ECO:0000256" key="7">
    <source>
        <dbReference type="PROSITE-ProRule" id="PRU10141"/>
    </source>
</evidence>
<dbReference type="InterPro" id="IPR008271">
    <property type="entry name" value="Ser/Thr_kinase_AS"/>
</dbReference>
<dbReference type="SUPFAM" id="SSF56112">
    <property type="entry name" value="Protein kinase-like (PK-like)"/>
    <property type="match status" value="1"/>
</dbReference>
<dbReference type="PROSITE" id="PS00108">
    <property type="entry name" value="PROTEIN_KINASE_ST"/>
    <property type="match status" value="1"/>
</dbReference>
<dbReference type="InterPro" id="IPR011009">
    <property type="entry name" value="Kinase-like_dom_sf"/>
</dbReference>
<feature type="compositionally biased region" description="Low complexity" evidence="9">
    <location>
        <begin position="8"/>
        <end position="20"/>
    </location>
</feature>
<feature type="region of interest" description="Disordered" evidence="9">
    <location>
        <begin position="1"/>
        <end position="42"/>
    </location>
</feature>
<evidence type="ECO:0000256" key="4">
    <source>
        <dbReference type="ARBA" id="ARBA00022840"/>
    </source>
</evidence>
<dbReference type="InterPro" id="IPR000719">
    <property type="entry name" value="Prot_kinase_dom"/>
</dbReference>
<keyword evidence="3" id="KW-0418">Kinase</keyword>
<evidence type="ECO:0000256" key="6">
    <source>
        <dbReference type="ARBA" id="ARBA00038999"/>
    </source>
</evidence>
<dbReference type="EC" id="2.7.12.2" evidence="6"/>
<dbReference type="PROSITE" id="PS00107">
    <property type="entry name" value="PROTEIN_KINASE_ATP"/>
    <property type="match status" value="1"/>
</dbReference>
<evidence type="ECO:0000256" key="9">
    <source>
        <dbReference type="SAM" id="MobiDB-lite"/>
    </source>
</evidence>
<evidence type="ECO:0000256" key="1">
    <source>
        <dbReference type="ARBA" id="ARBA00022679"/>
    </source>
</evidence>
<evidence type="ECO:0000313" key="11">
    <source>
        <dbReference type="EMBL" id="CAF1400311.1"/>
    </source>
</evidence>
<evidence type="ECO:0000256" key="5">
    <source>
        <dbReference type="ARBA" id="ARBA00038035"/>
    </source>
</evidence>
<dbReference type="SMART" id="SM00220">
    <property type="entry name" value="S_TKc"/>
    <property type="match status" value="1"/>
</dbReference>
<dbReference type="PANTHER" id="PTHR48013:SF28">
    <property type="entry name" value="DUAL SPECIFICITY MITOGEN-ACTIVATED PROTEIN KINASE KINASE SEK-1"/>
    <property type="match status" value="1"/>
</dbReference>
<dbReference type="Pfam" id="PF00069">
    <property type="entry name" value="Pkinase"/>
    <property type="match status" value="1"/>
</dbReference>
<dbReference type="GO" id="GO:0004708">
    <property type="term" value="F:MAP kinase kinase activity"/>
    <property type="evidence" value="ECO:0007669"/>
    <property type="project" value="UniProtKB-EC"/>
</dbReference>
<proteinExistence type="inferred from homology"/>
<gene>
    <name evidence="11" type="ORF">XAT740_LOCUS34100</name>
</gene>
<evidence type="ECO:0000313" key="12">
    <source>
        <dbReference type="Proteomes" id="UP000663828"/>
    </source>
</evidence>
<sequence>MDPLQAKSSSETSDDITSSIVPPDDDTPMSTTVSSSEHTEESGVFRVKHFSSKFSVTLFSSATPSSSSDAADLGVVTPFNNAIVMASSEPSSDDAQLHTYDSYQPAESNITVEHESNRITTDGLRCSDSINDSILMIVESPVVKKKEASSSNAPRRARRRFNIDFIEFDQTEENLLTASINSTELDFHGEKIDVNVDDLDDTRVIGSGNFGVVYEVTLRRETRTIRMALKCLEHRRDRHGYSSANNEWEILKTIGPDKNPHIIEYYGAMINSSINYMCIWMELMDTSVKNFYVTMHSLGEPPRAQLEFFIRRVAHHITSALWFLETKNLLHRDVKPANMLVNKENVVVKLCDFNICCRRSNSDLHQGSTHYQPPELKEAAIQNDMWALGISLLEIITNKHPFEDWPEDNNRYFKIILWERTVPEGISAPMRRLILHLLMNSADDRPSSYKDILDTLVEHDMISAPSDADNHFVSQVMINIPPIDIPA</sequence>
<evidence type="ECO:0000256" key="3">
    <source>
        <dbReference type="ARBA" id="ARBA00022777"/>
    </source>
</evidence>
<evidence type="ECO:0000256" key="2">
    <source>
        <dbReference type="ARBA" id="ARBA00022741"/>
    </source>
</evidence>
<dbReference type="PANTHER" id="PTHR48013">
    <property type="entry name" value="DUAL SPECIFICITY MITOGEN-ACTIVATED PROTEIN KINASE KINASE 5-RELATED"/>
    <property type="match status" value="1"/>
</dbReference>
<feature type="domain" description="Protein kinase" evidence="10">
    <location>
        <begin position="199"/>
        <end position="462"/>
    </location>
</feature>
<dbReference type="EMBL" id="CAJNOR010003304">
    <property type="protein sequence ID" value="CAF1400311.1"/>
    <property type="molecule type" value="Genomic_DNA"/>
</dbReference>
<evidence type="ECO:0000256" key="8">
    <source>
        <dbReference type="RuleBase" id="RU000304"/>
    </source>
</evidence>
<dbReference type="Proteomes" id="UP000663828">
    <property type="component" value="Unassembled WGS sequence"/>
</dbReference>
<comment type="similarity">
    <text evidence="5">Belongs to the protein kinase superfamily. STE Ser/Thr protein kinase family. MAP kinase kinase subfamily.</text>
</comment>
<dbReference type="Gene3D" id="3.30.200.20">
    <property type="entry name" value="Phosphorylase Kinase, domain 1"/>
    <property type="match status" value="1"/>
</dbReference>
<comment type="caution">
    <text evidence="11">The sequence shown here is derived from an EMBL/GenBank/DDBJ whole genome shotgun (WGS) entry which is preliminary data.</text>
</comment>
<protein>
    <recommendedName>
        <fullName evidence="6">mitogen-activated protein kinase kinase</fullName>
        <ecNumber evidence="6">2.7.12.2</ecNumber>
    </recommendedName>
</protein>
<dbReference type="GO" id="GO:0051403">
    <property type="term" value="P:stress-activated MAPK cascade"/>
    <property type="evidence" value="ECO:0007669"/>
    <property type="project" value="TreeGrafter"/>
</dbReference>
<keyword evidence="1" id="KW-0808">Transferase</keyword>
<dbReference type="PROSITE" id="PS50011">
    <property type="entry name" value="PROTEIN_KINASE_DOM"/>
    <property type="match status" value="1"/>
</dbReference>
<name>A0A815KST0_ADIRI</name>
<accession>A0A815KST0</accession>